<feature type="domain" description="Rhodopsin" evidence="7">
    <location>
        <begin position="92"/>
        <end position="328"/>
    </location>
</feature>
<evidence type="ECO:0000256" key="3">
    <source>
        <dbReference type="ARBA" id="ARBA00022989"/>
    </source>
</evidence>
<dbReference type="AlphaFoldDB" id="A0AAV9UQI0"/>
<evidence type="ECO:0000256" key="4">
    <source>
        <dbReference type="ARBA" id="ARBA00023136"/>
    </source>
</evidence>
<comment type="subcellular location">
    <subcellularLocation>
        <location evidence="1">Membrane</location>
        <topology evidence="1">Multi-pass membrane protein</topology>
    </subcellularLocation>
</comment>
<dbReference type="PANTHER" id="PTHR33048:SF47">
    <property type="entry name" value="INTEGRAL MEMBRANE PROTEIN-RELATED"/>
    <property type="match status" value="1"/>
</dbReference>
<evidence type="ECO:0000259" key="7">
    <source>
        <dbReference type="Pfam" id="PF20684"/>
    </source>
</evidence>
<evidence type="ECO:0000313" key="8">
    <source>
        <dbReference type="EMBL" id="KAK6346479.1"/>
    </source>
</evidence>
<gene>
    <name evidence="8" type="ORF">TWF696_006609</name>
</gene>
<evidence type="ECO:0000256" key="5">
    <source>
        <dbReference type="ARBA" id="ARBA00038359"/>
    </source>
</evidence>
<feature type="transmembrane region" description="Helical" evidence="6">
    <location>
        <begin position="102"/>
        <end position="122"/>
    </location>
</feature>
<protein>
    <recommendedName>
        <fullName evidence="7">Rhodopsin domain-containing protein</fullName>
    </recommendedName>
</protein>
<dbReference type="EMBL" id="JAVHNQ010000005">
    <property type="protein sequence ID" value="KAK6346479.1"/>
    <property type="molecule type" value="Genomic_DNA"/>
</dbReference>
<dbReference type="PANTHER" id="PTHR33048">
    <property type="entry name" value="PTH11-LIKE INTEGRAL MEMBRANE PROTEIN (AFU_ORTHOLOGUE AFUA_5G11245)"/>
    <property type="match status" value="1"/>
</dbReference>
<feature type="transmembrane region" description="Helical" evidence="6">
    <location>
        <begin position="262"/>
        <end position="286"/>
    </location>
</feature>
<dbReference type="InterPro" id="IPR049326">
    <property type="entry name" value="Rhodopsin_dom_fungi"/>
</dbReference>
<dbReference type="InterPro" id="IPR052337">
    <property type="entry name" value="SAT4-like"/>
</dbReference>
<evidence type="ECO:0000256" key="6">
    <source>
        <dbReference type="SAM" id="Phobius"/>
    </source>
</evidence>
<feature type="transmembrane region" description="Helical" evidence="6">
    <location>
        <begin position="298"/>
        <end position="320"/>
    </location>
</feature>
<keyword evidence="9" id="KW-1185">Reference proteome</keyword>
<feature type="transmembrane region" description="Helical" evidence="6">
    <location>
        <begin position="63"/>
        <end position="82"/>
    </location>
</feature>
<name>A0AAV9UQI0_9PEZI</name>
<dbReference type="GO" id="GO:0016020">
    <property type="term" value="C:membrane"/>
    <property type="evidence" value="ECO:0007669"/>
    <property type="project" value="UniProtKB-SubCell"/>
</dbReference>
<feature type="transmembrane region" description="Helical" evidence="6">
    <location>
        <begin position="228"/>
        <end position="250"/>
    </location>
</feature>
<reference evidence="8 9" key="1">
    <citation type="submission" date="2019-10" db="EMBL/GenBank/DDBJ databases">
        <authorList>
            <person name="Palmer J.M."/>
        </authorList>
    </citation>
    <scope>NUCLEOTIDE SEQUENCE [LARGE SCALE GENOMIC DNA]</scope>
    <source>
        <strain evidence="8 9">TWF696</strain>
    </source>
</reference>
<keyword evidence="2 6" id="KW-0812">Transmembrane</keyword>
<proteinExistence type="inferred from homology"/>
<dbReference type="Pfam" id="PF20684">
    <property type="entry name" value="Fung_rhodopsin"/>
    <property type="match status" value="1"/>
</dbReference>
<keyword evidence="3 6" id="KW-1133">Transmembrane helix</keyword>
<dbReference type="Proteomes" id="UP001375240">
    <property type="component" value="Unassembled WGS sequence"/>
</dbReference>
<keyword evidence="4 6" id="KW-0472">Membrane</keyword>
<evidence type="ECO:0000256" key="1">
    <source>
        <dbReference type="ARBA" id="ARBA00004141"/>
    </source>
</evidence>
<evidence type="ECO:0000313" key="9">
    <source>
        <dbReference type="Proteomes" id="UP001375240"/>
    </source>
</evidence>
<feature type="transmembrane region" description="Helical" evidence="6">
    <location>
        <begin position="180"/>
        <end position="202"/>
    </location>
</feature>
<comment type="similarity">
    <text evidence="5">Belongs to the SAT4 family.</text>
</comment>
<sequence length="453" mass="51185">MSLTPLDAIAVNSTGQTTRDLIGLRALWKILQVDHNRYLSDDWLPPALADPAYIPETQEGLKVGLTLVLLFGLLLIGISVGFKIVATQRDRTTRILFLEDWLLILALTSGYAVLIVSLVSIYRYQAGWHIWDVHIRNAEQTFKLTMVVNILSVWTYTMTRISLLLSIRRLYSGFPTKMQLVCDVLVVFKILYCLGSFSALIFQVPKHPGILFDIWKSTEFRARPMRPTIGICAAGLFLDCLILLTPLPLVPMLKKLPLKRKVQILLIFLFGFLTITASAARLWQIVSLRNAIVADQTYYVPILELVNCFEIILAIITSCLPSAKHFFRWAYNKKTFPRFRDERPAETSRQGFFADASSQFSDTWNSRFDWQSVYTVKVADLEIITTSVPPVRDCDPSASQAQSQGRPISAITNGLTLLEECEDDDDNFYDHLQPSEAFFPSATGLTPRPARGP</sequence>
<comment type="caution">
    <text evidence="8">The sequence shown here is derived from an EMBL/GenBank/DDBJ whole genome shotgun (WGS) entry which is preliminary data.</text>
</comment>
<accession>A0AAV9UQI0</accession>
<feature type="transmembrane region" description="Helical" evidence="6">
    <location>
        <begin position="142"/>
        <end position="159"/>
    </location>
</feature>
<evidence type="ECO:0000256" key="2">
    <source>
        <dbReference type="ARBA" id="ARBA00022692"/>
    </source>
</evidence>
<organism evidence="8 9">
    <name type="scientific">Orbilia brochopaga</name>
    <dbReference type="NCBI Taxonomy" id="3140254"/>
    <lineage>
        <taxon>Eukaryota</taxon>
        <taxon>Fungi</taxon>
        <taxon>Dikarya</taxon>
        <taxon>Ascomycota</taxon>
        <taxon>Pezizomycotina</taxon>
        <taxon>Orbiliomycetes</taxon>
        <taxon>Orbiliales</taxon>
        <taxon>Orbiliaceae</taxon>
        <taxon>Orbilia</taxon>
    </lineage>
</organism>